<evidence type="ECO:0000313" key="1">
    <source>
        <dbReference type="EMBL" id="KAL3576970.1"/>
    </source>
</evidence>
<dbReference type="EMBL" id="RCHU02000011">
    <property type="protein sequence ID" value="KAL3576970.1"/>
    <property type="molecule type" value="Genomic_DNA"/>
</dbReference>
<sequence>MLAIFNKGLVNPPQELYSPASLCSSRKPKLPEEIVKDFVSSDPPNAFSMSFGDAALLAYIQPGNSYPRHQRLLCGLDGIYCVFLGSLNNLCSLNKQYGLSKCTNEAMFIIEAYRTLRDRGPYPAHKVLQDLDGRFGFVVYDTKAGQVFAALGENEGVGLFWGVAADGSVVISDDLEVIKGSCAKSFAPFPSGCMFHSEQGLTSFEHPSSKMKAIPRIDSEGAMCGASFKVDVHSRISSMPRVGSEANWALGVNARKRCFIHQHSSPILESSYRNPSGLAPGNGEISSEAQQQVIEAAARILKVHEKMQSRAMKMKWRIQFVELRKDIPYDTSVTRLDGESSSDFCLSAFRIFAL</sequence>
<organism evidence="1 2">
    <name type="scientific">Populus alba</name>
    <name type="common">White poplar</name>
    <dbReference type="NCBI Taxonomy" id="43335"/>
    <lineage>
        <taxon>Eukaryota</taxon>
        <taxon>Viridiplantae</taxon>
        <taxon>Streptophyta</taxon>
        <taxon>Embryophyta</taxon>
        <taxon>Tracheophyta</taxon>
        <taxon>Spermatophyta</taxon>
        <taxon>Magnoliopsida</taxon>
        <taxon>eudicotyledons</taxon>
        <taxon>Gunneridae</taxon>
        <taxon>Pentapetalae</taxon>
        <taxon>rosids</taxon>
        <taxon>fabids</taxon>
        <taxon>Malpighiales</taxon>
        <taxon>Salicaceae</taxon>
        <taxon>Saliceae</taxon>
        <taxon>Populus</taxon>
    </lineage>
</organism>
<protein>
    <submittedName>
        <fullName evidence="1">Uncharacterized protein</fullName>
    </submittedName>
</protein>
<gene>
    <name evidence="1" type="ORF">D5086_022253</name>
</gene>
<keyword evidence="2" id="KW-1185">Reference proteome</keyword>
<comment type="caution">
    <text evidence="1">The sequence shown here is derived from an EMBL/GenBank/DDBJ whole genome shotgun (WGS) entry which is preliminary data.</text>
</comment>
<dbReference type="Proteomes" id="UP000309997">
    <property type="component" value="Unassembled WGS sequence"/>
</dbReference>
<name>A0ACC4BF75_POPAL</name>
<evidence type="ECO:0000313" key="2">
    <source>
        <dbReference type="Proteomes" id="UP000309997"/>
    </source>
</evidence>
<accession>A0ACC4BF75</accession>
<proteinExistence type="predicted"/>
<reference evidence="1 2" key="1">
    <citation type="journal article" date="2024" name="Plant Biotechnol. J.">
        <title>Genome and CRISPR/Cas9 system of a widespread forest tree (Populus alba) in the world.</title>
        <authorList>
            <person name="Liu Y.J."/>
            <person name="Jiang P.F."/>
            <person name="Han X.M."/>
            <person name="Li X.Y."/>
            <person name="Wang H.M."/>
            <person name="Wang Y.J."/>
            <person name="Wang X.X."/>
            <person name="Zeng Q.Y."/>
        </authorList>
    </citation>
    <scope>NUCLEOTIDE SEQUENCE [LARGE SCALE GENOMIC DNA]</scope>
    <source>
        <strain evidence="2">cv. PAL-ZL1</strain>
    </source>
</reference>